<dbReference type="SUPFAM" id="SSF52540">
    <property type="entry name" value="P-loop containing nucleoside triphosphate hydrolases"/>
    <property type="match status" value="1"/>
</dbReference>
<dbReference type="STRING" id="1173022.Cri9333_0588"/>
<dbReference type="HOGENOM" id="CLU_462108_0_0_3"/>
<dbReference type="EMBL" id="CP003620">
    <property type="protein sequence ID" value="AFZ11534.1"/>
    <property type="molecule type" value="Genomic_DNA"/>
</dbReference>
<dbReference type="InterPro" id="IPR003593">
    <property type="entry name" value="AAA+_ATPase"/>
</dbReference>
<gene>
    <name evidence="2" type="ORF">Cri9333_0588</name>
</gene>
<dbReference type="Pfam" id="PF00004">
    <property type="entry name" value="AAA"/>
    <property type="match status" value="1"/>
</dbReference>
<proteinExistence type="predicted"/>
<dbReference type="AlphaFoldDB" id="K9VVG7"/>
<dbReference type="SMART" id="SM00382">
    <property type="entry name" value="AAA"/>
    <property type="match status" value="1"/>
</dbReference>
<dbReference type="eggNOG" id="COG0464">
    <property type="taxonomic scope" value="Bacteria"/>
</dbReference>
<dbReference type="OrthoDB" id="7438987at2"/>
<protein>
    <submittedName>
        <fullName evidence="2">AAA ATPase central domain protein</fullName>
    </submittedName>
</protein>
<dbReference type="GO" id="GO:0016887">
    <property type="term" value="F:ATP hydrolysis activity"/>
    <property type="evidence" value="ECO:0007669"/>
    <property type="project" value="InterPro"/>
</dbReference>
<dbReference type="RefSeq" id="WP_015201668.1">
    <property type="nucleotide sequence ID" value="NC_019753.1"/>
</dbReference>
<accession>K9VVG7</accession>
<dbReference type="InterPro" id="IPR050304">
    <property type="entry name" value="MT-severing_AAA_ATPase"/>
</dbReference>
<dbReference type="Proteomes" id="UP000010472">
    <property type="component" value="Chromosome"/>
</dbReference>
<organism evidence="2 3">
    <name type="scientific">Crinalium epipsammum PCC 9333</name>
    <dbReference type="NCBI Taxonomy" id="1173022"/>
    <lineage>
        <taxon>Bacteria</taxon>
        <taxon>Bacillati</taxon>
        <taxon>Cyanobacteriota</taxon>
        <taxon>Cyanophyceae</taxon>
        <taxon>Gomontiellales</taxon>
        <taxon>Gomontiellaceae</taxon>
        <taxon>Crinalium</taxon>
    </lineage>
</organism>
<reference evidence="2 3" key="1">
    <citation type="submission" date="2012-06" db="EMBL/GenBank/DDBJ databases">
        <title>Finished chromosome of genome of Crinalium epipsammum PCC 9333.</title>
        <authorList>
            <consortium name="US DOE Joint Genome Institute"/>
            <person name="Gugger M."/>
            <person name="Coursin T."/>
            <person name="Rippka R."/>
            <person name="Tandeau De Marsac N."/>
            <person name="Huntemann M."/>
            <person name="Wei C.-L."/>
            <person name="Han J."/>
            <person name="Detter J.C."/>
            <person name="Han C."/>
            <person name="Tapia R."/>
            <person name="Davenport K."/>
            <person name="Daligault H."/>
            <person name="Erkkila T."/>
            <person name="Gu W."/>
            <person name="Munk A.C.C."/>
            <person name="Teshima H."/>
            <person name="Xu Y."/>
            <person name="Chain P."/>
            <person name="Chen A."/>
            <person name="Krypides N."/>
            <person name="Mavromatis K."/>
            <person name="Markowitz V."/>
            <person name="Szeto E."/>
            <person name="Ivanova N."/>
            <person name="Mikhailova N."/>
            <person name="Ovchinnikova G."/>
            <person name="Pagani I."/>
            <person name="Pati A."/>
            <person name="Goodwin L."/>
            <person name="Peters L."/>
            <person name="Pitluck S."/>
            <person name="Woyke T."/>
            <person name="Kerfeld C."/>
        </authorList>
    </citation>
    <scope>NUCLEOTIDE SEQUENCE [LARGE SCALE GENOMIC DNA]</scope>
    <source>
        <strain evidence="2 3">PCC 9333</strain>
    </source>
</reference>
<evidence type="ECO:0000313" key="3">
    <source>
        <dbReference type="Proteomes" id="UP000010472"/>
    </source>
</evidence>
<dbReference type="InterPro" id="IPR027417">
    <property type="entry name" value="P-loop_NTPase"/>
</dbReference>
<feature type="domain" description="AAA+ ATPase" evidence="1">
    <location>
        <begin position="317"/>
        <end position="451"/>
    </location>
</feature>
<dbReference type="KEGG" id="cep:Cri9333_0588"/>
<sequence length="590" mass="65217">MATKAIEAIVTPYEEGFPAILVTGRSLYDFDLHTDGKVRPLIEILRQVLRARYGMLLVTYSLATGLDYDASRINDQRDRTTIETTLQSHQLLNIPQDQNEVVRVIRGIYSLSRTPTNGLKWADGRDLRFAFLFEFTEHLTPGCLTNGTQTDTQLVAIELSHITAQSLALRSSGNLMIFHGREGQVDELVSSALYHIRLPQPDLKDKKDFLAATTSLYTAAKFATGMSVESVAYLTTNTPNRGLESLLRAAHRSGRELTVKELVAQKSRDVETLSEHTLTVLDTERVNDLQLRGFNIAKPRLILERYAAALVAGDRSMPANVLLTGPPGTGKTDLAILTARQAAVAAYQMHSPKGSLVGETERKVRLQQMVLQESIPNIAFIDEVTEALPLERSEFDGDSGASRAVTAALLTALSDESRRGQSLLIATTNCPWRMGAAMRSRFTIIPVLHPLKADFPGIILATASRITTPRELSENDPQIIKAAEIFYQKGANPRQIRSALSNALMLHGSLTSDTVLFAAMDLNVSSDLVSAIYADLWAIKACSSQSFFPWTPPHYPFPPHLEDIVDPITLKINQVELDRRIDELRPHANL</sequence>
<dbReference type="PATRIC" id="fig|1173022.3.peg.646"/>
<name>K9VVG7_9CYAN</name>
<keyword evidence="3" id="KW-1185">Reference proteome</keyword>
<dbReference type="GO" id="GO:0005524">
    <property type="term" value="F:ATP binding"/>
    <property type="evidence" value="ECO:0007669"/>
    <property type="project" value="InterPro"/>
</dbReference>
<evidence type="ECO:0000313" key="2">
    <source>
        <dbReference type="EMBL" id="AFZ11534.1"/>
    </source>
</evidence>
<evidence type="ECO:0000259" key="1">
    <source>
        <dbReference type="SMART" id="SM00382"/>
    </source>
</evidence>
<dbReference type="PANTHER" id="PTHR23074">
    <property type="entry name" value="AAA DOMAIN-CONTAINING"/>
    <property type="match status" value="1"/>
</dbReference>
<dbReference type="Gene3D" id="3.40.50.300">
    <property type="entry name" value="P-loop containing nucleotide triphosphate hydrolases"/>
    <property type="match status" value="1"/>
</dbReference>
<dbReference type="InterPro" id="IPR003959">
    <property type="entry name" value="ATPase_AAA_core"/>
</dbReference>
<dbReference type="PANTHER" id="PTHR23074:SF83">
    <property type="entry name" value="VACUOLAR PROTEIN SORTING-ASSOCIATED PROTEIN 4A"/>
    <property type="match status" value="1"/>
</dbReference>